<organism evidence="6 7">
    <name type="scientific">Natronobacterium lacisalsi AJ5</name>
    <dbReference type="NCBI Taxonomy" id="358396"/>
    <lineage>
        <taxon>Archaea</taxon>
        <taxon>Methanobacteriati</taxon>
        <taxon>Methanobacteriota</taxon>
        <taxon>Stenosarchaea group</taxon>
        <taxon>Halobacteria</taxon>
        <taxon>Halobacteriales</taxon>
        <taxon>Natrialbaceae</taxon>
        <taxon>Natronobacterium</taxon>
    </lineage>
</organism>
<dbReference type="PROSITE" id="PS00816">
    <property type="entry name" value="AIPM_HOMOCIT_SYNTH_2"/>
    <property type="match status" value="1"/>
</dbReference>
<dbReference type="RefSeq" id="WP_029601571.1">
    <property type="nucleotide sequence ID" value="NZ_AOLZ01000076.1"/>
</dbReference>
<reference evidence="6 7" key="1">
    <citation type="journal article" date="2011" name="J. Bacteriol.">
        <title>Genome sequence of Halobiforma lacisalsi AJ5, an extremely halophilic archaeon which harbors a bop gene.</title>
        <authorList>
            <person name="Jiang X."/>
            <person name="Wang S."/>
            <person name="Cheng H."/>
            <person name="Huo Y."/>
            <person name="Zhang X."/>
            <person name="Zhu X."/>
            <person name="Han X."/>
            <person name="Ni P."/>
            <person name="Wu M."/>
        </authorList>
    </citation>
    <scope>NUCLEOTIDE SEQUENCE [LARGE SCALE GENOMIC DNA]</scope>
    <source>
        <strain evidence="6 7">AJ5</strain>
    </source>
</reference>
<dbReference type="GeneID" id="30921784"/>
<comment type="similarity">
    <text evidence="1 4">Belongs to the alpha-IPM synthase/homocitrate synthase family.</text>
</comment>
<dbReference type="Gene3D" id="1.10.238.260">
    <property type="match status" value="1"/>
</dbReference>
<dbReference type="Pfam" id="PF00682">
    <property type="entry name" value="HMGL-like"/>
    <property type="match status" value="1"/>
</dbReference>
<evidence type="ECO:0000313" key="6">
    <source>
        <dbReference type="EMBL" id="APW98394.1"/>
    </source>
</evidence>
<evidence type="ECO:0000256" key="4">
    <source>
        <dbReference type="RuleBase" id="RU003523"/>
    </source>
</evidence>
<protein>
    <submittedName>
        <fullName evidence="6">Citramalate synthase</fullName>
    </submittedName>
</protein>
<dbReference type="InterPro" id="IPR000891">
    <property type="entry name" value="PYR_CT"/>
</dbReference>
<sequence>MQLTDVTLREGAQLPGRSYDVEQKVSAGVELSRLDLPYIQAGFPATGAVDREATRRLSDDLEADLIGLARAVPGDVEAALDANVDVVEVFAPLSDRQLEYVVDSSRAEMFEALREAIDLALEGGVDVHLSLLDAFRTDPEYLVTAFDRFSEVSYVNLPDTVGSASPSSVQQFLEGLDEQHSIDLSRVGVHFHDDLGVATANTITAFQAGVGKADVSVGGLGERAGNAPVEEVVAIGDLEHDTSFGVGTADLVPACKRVLTILEENIPDQKALLGRETTRHESGIHTAAMIEEPSVFEPFDPSRFGSRRKLIFGEGTGRGGARRLLERADVAVEGTDDAVTTVLELLADEGPLETAAAVRLIERRLGT</sequence>
<proteinExistence type="inferred from homology"/>
<evidence type="ECO:0000259" key="5">
    <source>
        <dbReference type="PROSITE" id="PS50991"/>
    </source>
</evidence>
<dbReference type="GO" id="GO:0019752">
    <property type="term" value="P:carboxylic acid metabolic process"/>
    <property type="evidence" value="ECO:0007669"/>
    <property type="project" value="InterPro"/>
</dbReference>
<evidence type="ECO:0000313" key="7">
    <source>
        <dbReference type="Proteomes" id="UP000186547"/>
    </source>
</evidence>
<dbReference type="PANTHER" id="PTHR42880">
    <property type="entry name" value="HOMOCITRATE SYNTHASE"/>
    <property type="match status" value="1"/>
</dbReference>
<dbReference type="Proteomes" id="UP000186547">
    <property type="component" value="Chromosome"/>
</dbReference>
<dbReference type="PANTHER" id="PTHR42880:SF1">
    <property type="entry name" value="ISOPROPYLMALATE_HOMOCITRATE_CITRAMALATE SYNTHASE FAMILY PROTEIN"/>
    <property type="match status" value="1"/>
</dbReference>
<keyword evidence="2 4" id="KW-0808">Transferase</keyword>
<accession>A0A1P8LRJ1</accession>
<evidence type="ECO:0000256" key="3">
    <source>
        <dbReference type="ARBA" id="ARBA00048363"/>
    </source>
</evidence>
<dbReference type="Pfam" id="PF22617">
    <property type="entry name" value="HCS_D2"/>
    <property type="match status" value="1"/>
</dbReference>
<dbReference type="GO" id="GO:0004410">
    <property type="term" value="F:homocitrate synthase activity"/>
    <property type="evidence" value="ECO:0007669"/>
    <property type="project" value="UniProtKB-EC"/>
</dbReference>
<dbReference type="KEGG" id="hlc:CHINAEXTREME11630"/>
<dbReference type="PROSITE" id="PS00815">
    <property type="entry name" value="AIPM_HOMOCIT_SYNTH_1"/>
    <property type="match status" value="1"/>
</dbReference>
<dbReference type="AlphaFoldDB" id="A0A1P8LRJ1"/>
<dbReference type="PROSITE" id="PS50991">
    <property type="entry name" value="PYR_CT"/>
    <property type="match status" value="1"/>
</dbReference>
<name>A0A1P8LRJ1_NATLA</name>
<feature type="domain" description="Pyruvate carboxyltransferase" evidence="5">
    <location>
        <begin position="1"/>
        <end position="252"/>
    </location>
</feature>
<comment type="catalytic activity">
    <reaction evidence="3">
        <text>acetyl-CoA + 2-oxoglutarate + H2O = (2R)-homocitrate + CoA + H(+)</text>
        <dbReference type="Rhea" id="RHEA:12929"/>
        <dbReference type="ChEBI" id="CHEBI:15377"/>
        <dbReference type="ChEBI" id="CHEBI:15378"/>
        <dbReference type="ChEBI" id="CHEBI:16810"/>
        <dbReference type="ChEBI" id="CHEBI:57287"/>
        <dbReference type="ChEBI" id="CHEBI:57288"/>
        <dbReference type="ChEBI" id="CHEBI:58884"/>
        <dbReference type="EC" id="2.3.3.14"/>
    </reaction>
    <physiologicalReaction direction="left-to-right" evidence="3">
        <dbReference type="Rhea" id="RHEA:12930"/>
    </physiologicalReaction>
</comment>
<dbReference type="SUPFAM" id="SSF51569">
    <property type="entry name" value="Aldolase"/>
    <property type="match status" value="1"/>
</dbReference>
<dbReference type="InterPro" id="IPR002034">
    <property type="entry name" value="AIPM/Hcit_synth_CS"/>
</dbReference>
<gene>
    <name evidence="6" type="ORF">CHINAEXTREME_11630</name>
</gene>
<evidence type="ECO:0000256" key="1">
    <source>
        <dbReference type="ARBA" id="ARBA00006154"/>
    </source>
</evidence>
<evidence type="ECO:0000256" key="2">
    <source>
        <dbReference type="ARBA" id="ARBA00022679"/>
    </source>
</evidence>
<dbReference type="EMBL" id="CP019285">
    <property type="protein sequence ID" value="APW98394.1"/>
    <property type="molecule type" value="Genomic_DNA"/>
</dbReference>
<dbReference type="InterPro" id="IPR013785">
    <property type="entry name" value="Aldolase_TIM"/>
</dbReference>
<dbReference type="Gene3D" id="3.20.20.70">
    <property type="entry name" value="Aldolase class I"/>
    <property type="match status" value="1"/>
</dbReference>
<dbReference type="InterPro" id="IPR054691">
    <property type="entry name" value="LeuA/HCS_post-cat"/>
</dbReference>